<evidence type="ECO:0000313" key="12">
    <source>
        <dbReference type="Proteomes" id="UP001154095"/>
    </source>
</evidence>
<dbReference type="InterPro" id="IPR045865">
    <property type="entry name" value="ACT-like_dom_sf"/>
</dbReference>
<dbReference type="RefSeq" id="WP_254007025.1">
    <property type="nucleotide sequence ID" value="NZ_OW659477.1"/>
</dbReference>
<evidence type="ECO:0000256" key="5">
    <source>
        <dbReference type="ARBA" id="ARBA00022840"/>
    </source>
</evidence>
<dbReference type="SUPFAM" id="SSF55021">
    <property type="entry name" value="ACT-like"/>
    <property type="match status" value="1"/>
</dbReference>
<evidence type="ECO:0000259" key="9">
    <source>
        <dbReference type="PROSITE" id="PS50893"/>
    </source>
</evidence>
<keyword evidence="4" id="KW-0547">Nucleotide-binding</keyword>
<evidence type="ECO:0000256" key="2">
    <source>
        <dbReference type="ARBA" id="ARBA00022448"/>
    </source>
</evidence>
<keyword evidence="6" id="KW-1278">Translocase</keyword>
<sequence length="354" mass="39330">MIKLQNINKTFYTNDKAVHALKNVSLDIQKGEVFGVIGFSGAGKSTLVRCINLLEVPTSGNVIVNGTQLNPDLSKVSFQNRHHQSQQLRKQRKKIGMIFQQFNLMKSRTVFQNIAFPLKDQKLSKEVLTKKVTDLLELVGLQDKANAYPSQLSGGQKQRVGIARALANDPDILLCDEATSALDPQTTKTILKLLKKVNTDLGITIVIITHEMDVVKDICDRVAVMEDGEVKEVNSVKEIFANPTAQITKDFVDTTTNTLETIDLFKTNPDILDLKDDQSLVRIDFIGSNTRESVISEISQQYNVSASIIHANVEIVQSEIVGTMLIILSGSRKCEALDNLRQRNINVEVIENGK</sequence>
<dbReference type="EMBL" id="OW659477">
    <property type="protein sequence ID" value="CAH2760616.1"/>
    <property type="molecule type" value="Genomic_DNA"/>
</dbReference>
<evidence type="ECO:0000256" key="8">
    <source>
        <dbReference type="ARBA" id="ARBA00023136"/>
    </source>
</evidence>
<dbReference type="InterPro" id="IPR027417">
    <property type="entry name" value="P-loop_NTPase"/>
</dbReference>
<keyword evidence="8" id="KW-0472">Membrane</keyword>
<dbReference type="SUPFAM" id="SSF52540">
    <property type="entry name" value="P-loop containing nucleoside triphosphate hydrolases"/>
    <property type="match status" value="1"/>
</dbReference>
<proteinExistence type="inferred from homology"/>
<feature type="domain" description="ABC transporter" evidence="9">
    <location>
        <begin position="2"/>
        <end position="252"/>
    </location>
</feature>
<keyword evidence="3" id="KW-1003">Cell membrane</keyword>
<dbReference type="InterPro" id="IPR003593">
    <property type="entry name" value="AAA+_ATPase"/>
</dbReference>
<keyword evidence="2" id="KW-0813">Transport</keyword>
<gene>
    <name evidence="10" type="primary">metN_1</name>
    <name evidence="11" type="synonym">metN_2</name>
    <name evidence="10" type="ORF">ERYAMS2_00250</name>
    <name evidence="11" type="ORF">ERYAMS_01808</name>
</gene>
<dbReference type="GO" id="GO:0006865">
    <property type="term" value="P:amino acid transport"/>
    <property type="evidence" value="ECO:0007669"/>
    <property type="project" value="UniProtKB-KW"/>
</dbReference>
<dbReference type="AlphaFoldDB" id="A0AAU9VHS2"/>
<reference evidence="10" key="1">
    <citation type="submission" date="2022-04" db="EMBL/GenBank/DDBJ databases">
        <authorList>
            <person name="Forde T."/>
        </authorList>
    </citation>
    <scope>NUCLEOTIDE SEQUENCE</scope>
    <source>
        <strain evidence="10">A18Y016a</strain>
        <strain evidence="11">A18Y020d</strain>
    </source>
</reference>
<dbReference type="Gene3D" id="3.40.50.300">
    <property type="entry name" value="P-loop containing nucleotide triphosphate hydrolases"/>
    <property type="match status" value="1"/>
</dbReference>
<accession>A0AAU9VHS2</accession>
<evidence type="ECO:0000256" key="1">
    <source>
        <dbReference type="ARBA" id="ARBA00005417"/>
    </source>
</evidence>
<dbReference type="FunFam" id="3.40.50.300:FF:000056">
    <property type="entry name" value="Cell division ATP-binding protein FtsE"/>
    <property type="match status" value="1"/>
</dbReference>
<dbReference type="InterPro" id="IPR018449">
    <property type="entry name" value="NIL_domain"/>
</dbReference>
<comment type="similarity">
    <text evidence="1">Belongs to the ABC transporter superfamily.</text>
</comment>
<evidence type="ECO:0000256" key="4">
    <source>
        <dbReference type="ARBA" id="ARBA00022741"/>
    </source>
</evidence>
<dbReference type="EC" id="3.6.3.-" evidence="10"/>
<evidence type="ECO:0000313" key="13">
    <source>
        <dbReference type="Proteomes" id="UP001154111"/>
    </source>
</evidence>
<dbReference type="PROSITE" id="PS00211">
    <property type="entry name" value="ABC_TRANSPORTER_1"/>
    <property type="match status" value="1"/>
</dbReference>
<dbReference type="Proteomes" id="UP001154095">
    <property type="component" value="Chromosome"/>
</dbReference>
<keyword evidence="5 10" id="KW-0067">ATP-binding</keyword>
<name>A0AAU9VHS2_9FIRM</name>
<dbReference type="GO" id="GO:0005524">
    <property type="term" value="F:ATP binding"/>
    <property type="evidence" value="ECO:0007669"/>
    <property type="project" value="UniProtKB-KW"/>
</dbReference>
<dbReference type="InterPro" id="IPR003439">
    <property type="entry name" value="ABC_transporter-like_ATP-bd"/>
</dbReference>
<keyword evidence="10" id="KW-0378">Hydrolase</keyword>
<evidence type="ECO:0000313" key="10">
    <source>
        <dbReference type="EMBL" id="CAH2760616.1"/>
    </source>
</evidence>
<dbReference type="GO" id="GO:0005886">
    <property type="term" value="C:plasma membrane"/>
    <property type="evidence" value="ECO:0007669"/>
    <property type="project" value="UniProtKB-ARBA"/>
</dbReference>
<evidence type="ECO:0000256" key="6">
    <source>
        <dbReference type="ARBA" id="ARBA00022967"/>
    </source>
</evidence>
<protein>
    <submittedName>
        <fullName evidence="10">ATP-binding cassette domain-containing protein</fullName>
        <ecNumber evidence="10">3.6.3.-</ecNumber>
    </submittedName>
</protein>
<dbReference type="Proteomes" id="UP001154111">
    <property type="component" value="Chromosome"/>
</dbReference>
<dbReference type="InterPro" id="IPR050086">
    <property type="entry name" value="MetN_ABC_transporter-like"/>
</dbReference>
<dbReference type="CDD" id="cd03258">
    <property type="entry name" value="ABC_MetN_methionine_transporter"/>
    <property type="match status" value="1"/>
</dbReference>
<keyword evidence="7" id="KW-0029">Amino-acid transport</keyword>
<keyword evidence="12" id="KW-1185">Reference proteome</keyword>
<dbReference type="EMBL" id="OW659496">
    <property type="protein sequence ID" value="CAH2763907.1"/>
    <property type="molecule type" value="Genomic_DNA"/>
</dbReference>
<dbReference type="PANTHER" id="PTHR43166">
    <property type="entry name" value="AMINO ACID IMPORT ATP-BINDING PROTEIN"/>
    <property type="match status" value="1"/>
</dbReference>
<dbReference type="PANTHER" id="PTHR43166:SF30">
    <property type="entry name" value="METHIONINE IMPORT ATP-BINDING PROTEIN METN"/>
    <property type="match status" value="1"/>
</dbReference>
<dbReference type="InterPro" id="IPR041701">
    <property type="entry name" value="MetN_ABC"/>
</dbReference>
<dbReference type="PROSITE" id="PS50893">
    <property type="entry name" value="ABC_TRANSPORTER_2"/>
    <property type="match status" value="1"/>
</dbReference>
<dbReference type="InterPro" id="IPR017871">
    <property type="entry name" value="ABC_transporter-like_CS"/>
</dbReference>
<evidence type="ECO:0000313" key="11">
    <source>
        <dbReference type="EMBL" id="CAH2763907.1"/>
    </source>
</evidence>
<dbReference type="Pfam" id="PF00005">
    <property type="entry name" value="ABC_tran"/>
    <property type="match status" value="1"/>
</dbReference>
<dbReference type="Pfam" id="PF09383">
    <property type="entry name" value="NIL"/>
    <property type="match status" value="1"/>
</dbReference>
<organism evidence="10 13">
    <name type="scientific">Erysipelothrix amsterdamensis</name>
    <dbReference type="NCBI Taxonomy" id="2929157"/>
    <lineage>
        <taxon>Bacteria</taxon>
        <taxon>Bacillati</taxon>
        <taxon>Bacillota</taxon>
        <taxon>Erysipelotrichia</taxon>
        <taxon>Erysipelotrichales</taxon>
        <taxon>Erysipelotrichaceae</taxon>
        <taxon>Erysipelothrix</taxon>
    </lineage>
</organism>
<dbReference type="Gene3D" id="3.30.70.260">
    <property type="match status" value="1"/>
</dbReference>
<evidence type="ECO:0000256" key="3">
    <source>
        <dbReference type="ARBA" id="ARBA00022475"/>
    </source>
</evidence>
<evidence type="ECO:0000256" key="7">
    <source>
        <dbReference type="ARBA" id="ARBA00022970"/>
    </source>
</evidence>
<dbReference type="GO" id="GO:0016887">
    <property type="term" value="F:ATP hydrolysis activity"/>
    <property type="evidence" value="ECO:0007669"/>
    <property type="project" value="InterPro"/>
</dbReference>
<dbReference type="SMART" id="SM00382">
    <property type="entry name" value="AAA"/>
    <property type="match status" value="1"/>
</dbReference>
<dbReference type="SMART" id="SM00930">
    <property type="entry name" value="NIL"/>
    <property type="match status" value="1"/>
</dbReference>